<feature type="region of interest" description="Disordered" evidence="11">
    <location>
        <begin position="392"/>
        <end position="521"/>
    </location>
</feature>
<protein>
    <recommendedName>
        <fullName evidence="2">chitinase</fullName>
        <ecNumber evidence="2">3.2.1.14</ecNumber>
    </recommendedName>
</protein>
<dbReference type="InterPro" id="IPR001579">
    <property type="entry name" value="Glyco_hydro_18_chit_AS"/>
</dbReference>
<keyword evidence="12" id="KW-0732">Signal</keyword>
<evidence type="ECO:0000313" key="14">
    <source>
        <dbReference type="EMBL" id="KAF2170651.1"/>
    </source>
</evidence>
<dbReference type="GeneID" id="54558218"/>
<dbReference type="EC" id="3.2.1.14" evidence="2"/>
<dbReference type="EMBL" id="ML993585">
    <property type="protein sequence ID" value="KAF2170651.1"/>
    <property type="molecule type" value="Genomic_DNA"/>
</dbReference>
<dbReference type="PANTHER" id="PTHR45708:SF49">
    <property type="entry name" value="ENDOCHITINASE"/>
    <property type="match status" value="1"/>
</dbReference>
<comment type="similarity">
    <text evidence="9">Belongs to the glycosyl hydrolase 18 family. Chitinase class III subfamily.</text>
</comment>
<name>A0A6A6CU87_ZASCE</name>
<organism evidence="14 15">
    <name type="scientific">Zasmidium cellare ATCC 36951</name>
    <dbReference type="NCBI Taxonomy" id="1080233"/>
    <lineage>
        <taxon>Eukaryota</taxon>
        <taxon>Fungi</taxon>
        <taxon>Dikarya</taxon>
        <taxon>Ascomycota</taxon>
        <taxon>Pezizomycotina</taxon>
        <taxon>Dothideomycetes</taxon>
        <taxon>Dothideomycetidae</taxon>
        <taxon>Mycosphaerellales</taxon>
        <taxon>Mycosphaerellaceae</taxon>
        <taxon>Zasmidium</taxon>
    </lineage>
</organism>
<evidence type="ECO:0000256" key="10">
    <source>
        <dbReference type="RuleBase" id="RU000489"/>
    </source>
</evidence>
<dbReference type="InterPro" id="IPR001223">
    <property type="entry name" value="Glyco_hydro18_cat"/>
</dbReference>
<feature type="compositionally biased region" description="Low complexity" evidence="11">
    <location>
        <begin position="535"/>
        <end position="546"/>
    </location>
</feature>
<dbReference type="InterPro" id="IPR045321">
    <property type="entry name" value="Cts1-like"/>
</dbReference>
<evidence type="ECO:0000256" key="7">
    <source>
        <dbReference type="ARBA" id="ARBA00023295"/>
    </source>
</evidence>
<feature type="chain" id="PRO_5025564762" description="chitinase" evidence="12">
    <location>
        <begin position="24"/>
        <end position="790"/>
    </location>
</feature>
<feature type="region of interest" description="Disordered" evidence="11">
    <location>
        <begin position="340"/>
        <end position="374"/>
    </location>
</feature>
<evidence type="ECO:0000256" key="2">
    <source>
        <dbReference type="ARBA" id="ARBA00012729"/>
    </source>
</evidence>
<dbReference type="PROSITE" id="PS01095">
    <property type="entry name" value="GH18_1"/>
    <property type="match status" value="1"/>
</dbReference>
<evidence type="ECO:0000256" key="1">
    <source>
        <dbReference type="ARBA" id="ARBA00000822"/>
    </source>
</evidence>
<evidence type="ECO:0000256" key="6">
    <source>
        <dbReference type="ARBA" id="ARBA00023277"/>
    </source>
</evidence>
<sequence>MRTMRSFAIVAASAGMLVPTVSASDFGGDQNIVLYWGQNSYGNATGDYAQQPLVTYCANADVDIIPMAFITAITSGEGGQPVINFANSGYNCAIFPGTQLWNCASYTQEIKTCQQEYGKKILISIGGHGYSEGGFENAQSAENAAHLLWNMFGPVNSSSRTLRPFGDAVLDGFDIDIEEKSTNLRPFAFELKALMDADQSKSYYLTAAPQCPYPDANLSPLLNDPQGSVPFDALFVQFYNNPACEVDTFTPGTSIQSGFNFDTWNNWAVTQSSNPNVKIFLGVPAGPTGGQGYESGVALKPVIDYCKKFSNFGGVSAWDASQAYSNPPWLSEVRADLASSKPTTTSHSTTASSTTSASSTDTVSTGSAVSTSNTVSTTVSSSTVSISSISSVSSKSSTSGTISLSSASSAPSPSSTTSTKGSFTPSALSSSSTSSSNDSFSSTSSSAVSSSVASSSTGSTSGTALKSSTALTNSSSSIATQTSTSHTSSSQEQTRTSLPEHSSITSSKGPSSTGTTLPTNASSWTFSVRSSSASSNATITAPTSSSYGRGPTASKGSSSISSYQTGSSPKPTSTGSSSAARQTWSSSGEKSTTCTESRSKFTHDNSAISAPTATRFTRTSLNTTTAMHTPTSYVLGQISLTMCTSEFSSQVPVESSSRLTSWSAMTIVTTAPSSLPPYSTPQGPTSQLTPTPAPYSSISTSTLSGSPKSGLGPKSSSWTSQSTPAYSGAPAYNGQNTGSKSSPMPLSYSNASLYSNARQSTGTESGPTPSGFPVEVVFVGCSCQPATVYL</sequence>
<dbReference type="CDD" id="cd02877">
    <property type="entry name" value="GH18_hevamine_XipI_class_III"/>
    <property type="match status" value="1"/>
</dbReference>
<dbReference type="RefSeq" id="XP_033671540.1">
    <property type="nucleotide sequence ID" value="XM_033804946.1"/>
</dbReference>
<dbReference type="PANTHER" id="PTHR45708">
    <property type="entry name" value="ENDOCHITINASE"/>
    <property type="match status" value="1"/>
</dbReference>
<evidence type="ECO:0000256" key="12">
    <source>
        <dbReference type="SAM" id="SignalP"/>
    </source>
</evidence>
<dbReference type="OrthoDB" id="6020543at2759"/>
<dbReference type="PROSITE" id="PS51910">
    <property type="entry name" value="GH18_2"/>
    <property type="match status" value="1"/>
</dbReference>
<feature type="signal peptide" evidence="12">
    <location>
        <begin position="1"/>
        <end position="23"/>
    </location>
</feature>
<feature type="compositionally biased region" description="Polar residues" evidence="11">
    <location>
        <begin position="680"/>
        <end position="690"/>
    </location>
</feature>
<dbReference type="AlphaFoldDB" id="A0A6A6CU87"/>
<keyword evidence="8" id="KW-0624">Polysaccharide degradation</keyword>
<keyword evidence="3" id="KW-0147">Chitin-binding</keyword>
<evidence type="ECO:0000313" key="15">
    <source>
        <dbReference type="Proteomes" id="UP000799537"/>
    </source>
</evidence>
<feature type="compositionally biased region" description="Low complexity" evidence="11">
    <location>
        <begin position="554"/>
        <end position="587"/>
    </location>
</feature>
<accession>A0A6A6CU87</accession>
<evidence type="ECO:0000256" key="5">
    <source>
        <dbReference type="ARBA" id="ARBA00023024"/>
    </source>
</evidence>
<gene>
    <name evidence="14" type="ORF">M409DRAFT_19466</name>
</gene>
<dbReference type="InterPro" id="IPR017853">
    <property type="entry name" value="GH"/>
</dbReference>
<evidence type="ECO:0000256" key="9">
    <source>
        <dbReference type="ARBA" id="ARBA00025727"/>
    </source>
</evidence>
<dbReference type="InterPro" id="IPR050542">
    <property type="entry name" value="Glycosyl_Hydrlase18_Chitinase"/>
</dbReference>
<dbReference type="Pfam" id="PF00704">
    <property type="entry name" value="Glyco_hydro_18"/>
    <property type="match status" value="1"/>
</dbReference>
<keyword evidence="6" id="KW-0119">Carbohydrate metabolism</keyword>
<evidence type="ECO:0000256" key="3">
    <source>
        <dbReference type="ARBA" id="ARBA00022669"/>
    </source>
</evidence>
<dbReference type="GO" id="GO:0005576">
    <property type="term" value="C:extracellular region"/>
    <property type="evidence" value="ECO:0007669"/>
    <property type="project" value="TreeGrafter"/>
</dbReference>
<dbReference type="SUPFAM" id="SSF51445">
    <property type="entry name" value="(Trans)glycosidases"/>
    <property type="match status" value="1"/>
</dbReference>
<evidence type="ECO:0000259" key="13">
    <source>
        <dbReference type="PROSITE" id="PS51910"/>
    </source>
</evidence>
<feature type="compositionally biased region" description="Low complexity" evidence="11">
    <location>
        <begin position="696"/>
        <end position="717"/>
    </location>
</feature>
<evidence type="ECO:0000256" key="4">
    <source>
        <dbReference type="ARBA" id="ARBA00022801"/>
    </source>
</evidence>
<keyword evidence="15" id="KW-1185">Reference proteome</keyword>
<evidence type="ECO:0000256" key="8">
    <source>
        <dbReference type="ARBA" id="ARBA00023326"/>
    </source>
</evidence>
<feature type="region of interest" description="Disordered" evidence="11">
    <location>
        <begin position="672"/>
        <end position="724"/>
    </location>
</feature>
<keyword evidence="4 10" id="KW-0378">Hydrolase</keyword>
<dbReference type="Proteomes" id="UP000799537">
    <property type="component" value="Unassembled WGS sequence"/>
</dbReference>
<comment type="catalytic activity">
    <reaction evidence="1">
        <text>Random endo-hydrolysis of N-acetyl-beta-D-glucosaminide (1-&gt;4)-beta-linkages in chitin and chitodextrins.</text>
        <dbReference type="EC" id="3.2.1.14"/>
    </reaction>
</comment>
<dbReference type="GO" id="GO:0000272">
    <property type="term" value="P:polysaccharide catabolic process"/>
    <property type="evidence" value="ECO:0007669"/>
    <property type="project" value="UniProtKB-KW"/>
</dbReference>
<dbReference type="GO" id="GO:0008061">
    <property type="term" value="F:chitin binding"/>
    <property type="evidence" value="ECO:0007669"/>
    <property type="project" value="UniProtKB-KW"/>
</dbReference>
<reference evidence="14" key="1">
    <citation type="journal article" date="2020" name="Stud. Mycol.">
        <title>101 Dothideomycetes genomes: a test case for predicting lifestyles and emergence of pathogens.</title>
        <authorList>
            <person name="Haridas S."/>
            <person name="Albert R."/>
            <person name="Binder M."/>
            <person name="Bloem J."/>
            <person name="Labutti K."/>
            <person name="Salamov A."/>
            <person name="Andreopoulos B."/>
            <person name="Baker S."/>
            <person name="Barry K."/>
            <person name="Bills G."/>
            <person name="Bluhm B."/>
            <person name="Cannon C."/>
            <person name="Castanera R."/>
            <person name="Culley D."/>
            <person name="Daum C."/>
            <person name="Ezra D."/>
            <person name="Gonzalez J."/>
            <person name="Henrissat B."/>
            <person name="Kuo A."/>
            <person name="Liang C."/>
            <person name="Lipzen A."/>
            <person name="Lutzoni F."/>
            <person name="Magnuson J."/>
            <person name="Mondo S."/>
            <person name="Nolan M."/>
            <person name="Ohm R."/>
            <person name="Pangilinan J."/>
            <person name="Park H.-J."/>
            <person name="Ramirez L."/>
            <person name="Alfaro M."/>
            <person name="Sun H."/>
            <person name="Tritt A."/>
            <person name="Yoshinaga Y."/>
            <person name="Zwiers L.-H."/>
            <person name="Turgeon B."/>
            <person name="Goodwin S."/>
            <person name="Spatafora J."/>
            <person name="Crous P."/>
            <person name="Grigoriev I."/>
        </authorList>
    </citation>
    <scope>NUCLEOTIDE SEQUENCE</scope>
    <source>
        <strain evidence="14">ATCC 36951</strain>
    </source>
</reference>
<dbReference type="GO" id="GO:0008843">
    <property type="term" value="F:endochitinase activity"/>
    <property type="evidence" value="ECO:0007669"/>
    <property type="project" value="UniProtKB-EC"/>
</dbReference>
<keyword evidence="5" id="KW-0146">Chitin degradation</keyword>
<keyword evidence="7 10" id="KW-0326">Glycosidase</keyword>
<dbReference type="Gene3D" id="3.20.20.80">
    <property type="entry name" value="Glycosidases"/>
    <property type="match status" value="1"/>
</dbReference>
<feature type="region of interest" description="Disordered" evidence="11">
    <location>
        <begin position="535"/>
        <end position="606"/>
    </location>
</feature>
<feature type="domain" description="GH18" evidence="13">
    <location>
        <begin position="30"/>
        <end position="340"/>
    </location>
</feature>
<evidence type="ECO:0000256" key="11">
    <source>
        <dbReference type="SAM" id="MobiDB-lite"/>
    </source>
</evidence>
<proteinExistence type="inferred from homology"/>
<dbReference type="GO" id="GO:0006032">
    <property type="term" value="P:chitin catabolic process"/>
    <property type="evidence" value="ECO:0007669"/>
    <property type="project" value="UniProtKB-KW"/>
</dbReference>